<dbReference type="GeneID" id="97606992"/>
<dbReference type="NCBIfam" id="TIGR02548">
    <property type="entry name" value="casB_cse2"/>
    <property type="match status" value="1"/>
</dbReference>
<dbReference type="Proteomes" id="UP000013111">
    <property type="component" value="Unassembled WGS sequence"/>
</dbReference>
<gene>
    <name evidence="1" type="primary">ygcK</name>
    <name evidence="1" type="ORF">BN437_2921</name>
</gene>
<name>A0A831A1I9_ERWAM</name>
<reference evidence="1 2" key="1">
    <citation type="submission" date="2012-11" db="EMBL/GenBank/DDBJ databases">
        <authorList>
            <person name="Linke B."/>
        </authorList>
    </citation>
    <scope>NUCLEOTIDE SEQUENCE [LARGE SCALE GENOMIC DNA]</scope>
    <source>
        <strain evidence="2">CFBP 1232</strain>
    </source>
</reference>
<accession>A0A831A1I9</accession>
<dbReference type="Pfam" id="PF09485">
    <property type="entry name" value="CRISPR_Cse2"/>
    <property type="match status" value="1"/>
</dbReference>
<dbReference type="Gene3D" id="1.10.520.40">
    <property type="entry name" value="CRISPR-associated protein Cse2"/>
    <property type="match status" value="1"/>
</dbReference>
<dbReference type="InterPro" id="IPR013382">
    <property type="entry name" value="CRISPR-assoc_prot_Cse2"/>
</dbReference>
<dbReference type="AlphaFoldDB" id="A0A831A1I9"/>
<dbReference type="EMBL" id="CAPB01000035">
    <property type="protein sequence ID" value="CCO94831.1"/>
    <property type="molecule type" value="Genomic_DNA"/>
</dbReference>
<organism evidence="1 2">
    <name type="scientific">Erwinia amylovora NBRC 12687 = CFBP 1232</name>
    <dbReference type="NCBI Taxonomy" id="1219359"/>
    <lineage>
        <taxon>Bacteria</taxon>
        <taxon>Pseudomonadati</taxon>
        <taxon>Pseudomonadota</taxon>
        <taxon>Gammaproteobacteria</taxon>
        <taxon>Enterobacterales</taxon>
        <taxon>Erwiniaceae</taxon>
        <taxon>Erwinia</taxon>
    </lineage>
</organism>
<dbReference type="InterPro" id="IPR038287">
    <property type="entry name" value="Cse2_sf"/>
</dbReference>
<comment type="caution">
    <text evidence="1">The sequence shown here is derived from an EMBL/GenBank/DDBJ whole genome shotgun (WGS) entry which is preliminary data.</text>
</comment>
<evidence type="ECO:0000313" key="2">
    <source>
        <dbReference type="Proteomes" id="UP000013111"/>
    </source>
</evidence>
<proteinExistence type="predicted"/>
<sequence length="156" mass="18158">MELPSDAKALYENWLQLDPGSKAKIRRATQPDDLMDIPAFYLLVAPFGWPQQRYALLRMVFCLSAGKIRPSEDKQQSIGRVFADKGISQPRIFQVIRADYPNDMVQLRRLIIHAEPEVYWPGFAQQLYGWYKSDRRKLLEDFVITTAHKTSRKDAK</sequence>
<evidence type="ECO:0000313" key="1">
    <source>
        <dbReference type="EMBL" id="CCO94831.1"/>
    </source>
</evidence>
<protein>
    <submittedName>
        <fullName evidence="1">CRISPR-associated protein, Cse2 family</fullName>
    </submittedName>
</protein>
<dbReference type="RefSeq" id="WP_004159618.1">
    <property type="nucleotide sequence ID" value="NZ_BAYW01000010.1"/>
</dbReference>
<reference evidence="1 2" key="2">
    <citation type="submission" date="2013-04" db="EMBL/GenBank/DDBJ databases">
        <title>Comparative genomics of 12 strains of Erwinia amylovora identifies a pan-genome with a large conserved core and provides insights into host specificity.</title>
        <authorList>
            <person name="Mann R.A."/>
            <person name="Smits T.H.M."/>
            <person name="Buehlmann A."/>
            <person name="Blom J."/>
            <person name="Goesmann A."/>
            <person name="Frey J.E."/>
            <person name="Plummer K.M."/>
            <person name="Beer S.V."/>
            <person name="Luck J."/>
            <person name="Duffy B."/>
            <person name="Rodoni B."/>
        </authorList>
    </citation>
    <scope>NUCLEOTIDE SEQUENCE [LARGE SCALE GENOMIC DNA]</scope>
    <source>
        <strain evidence="2">CFBP 1232</strain>
    </source>
</reference>